<reference evidence="1 2" key="1">
    <citation type="submission" date="2017-11" db="EMBL/GenBank/DDBJ databases">
        <title>Comparative genomics of Botrytis spp.</title>
        <authorList>
            <person name="Valero-Jimenez C.A."/>
            <person name="Tapia P."/>
            <person name="Veloso J."/>
            <person name="Silva-Moreno E."/>
            <person name="Staats M."/>
            <person name="Valdes J.H."/>
            <person name="Van Kan J.A.L."/>
        </authorList>
    </citation>
    <scope>NUCLEOTIDE SEQUENCE [LARGE SCALE GENOMIC DNA]</scope>
    <source>
        <strain evidence="1 2">MUCL2830</strain>
    </source>
</reference>
<protein>
    <submittedName>
        <fullName evidence="1">Uncharacterized protein</fullName>
    </submittedName>
</protein>
<proteinExistence type="predicted"/>
<comment type="caution">
    <text evidence="1">The sequence shown here is derived from an EMBL/GenBank/DDBJ whole genome shotgun (WGS) entry which is preliminary data.</text>
</comment>
<evidence type="ECO:0000313" key="2">
    <source>
        <dbReference type="Proteomes" id="UP000297299"/>
    </source>
</evidence>
<dbReference type="Proteomes" id="UP000297299">
    <property type="component" value="Unassembled WGS sequence"/>
</dbReference>
<sequence>MLRPLLKQSFTIPTPPKGISKRTFTITSRQSSHTPIGTTIPSRNLTFKAHRPAPFYPARISNHAFTRTFKVYPLYPQLPVATTMALAYFSFPKVNGVSNATSYYAALPLSTNFSYQNLECEVRCALRESCRMAMQTQDRGEKDVNEAEAAAAVGTGDIERNKEEEMRKLKLDITVVWQEVKIGNLWSGPEGNEEEAEMSISGMNKEELGSVLSLMAMRGWKDVFCVRVGGEERKMEEQEGEKYLKRRQMEQMIA</sequence>
<evidence type="ECO:0000313" key="1">
    <source>
        <dbReference type="EMBL" id="TEY71486.1"/>
    </source>
</evidence>
<dbReference type="EMBL" id="PHWZ01000092">
    <property type="protein sequence ID" value="TEY71486.1"/>
    <property type="molecule type" value="Genomic_DNA"/>
</dbReference>
<accession>A0A4Y8D6W4</accession>
<dbReference type="AlphaFoldDB" id="A0A4Y8D6W4"/>
<gene>
    <name evidence="1" type="ORF">BOTCAL_0092g00200</name>
</gene>
<organism evidence="1 2">
    <name type="scientific">Botryotinia calthae</name>
    <dbReference type="NCBI Taxonomy" id="38488"/>
    <lineage>
        <taxon>Eukaryota</taxon>
        <taxon>Fungi</taxon>
        <taxon>Dikarya</taxon>
        <taxon>Ascomycota</taxon>
        <taxon>Pezizomycotina</taxon>
        <taxon>Leotiomycetes</taxon>
        <taxon>Helotiales</taxon>
        <taxon>Sclerotiniaceae</taxon>
        <taxon>Botryotinia</taxon>
    </lineage>
</organism>
<dbReference type="OrthoDB" id="3546495at2759"/>
<name>A0A4Y8D6W4_9HELO</name>
<keyword evidence="2" id="KW-1185">Reference proteome</keyword>